<proteinExistence type="predicted"/>
<dbReference type="EMBL" id="QVIG01000001">
    <property type="protein sequence ID" value="RGD62193.1"/>
    <property type="molecule type" value="Genomic_DNA"/>
</dbReference>
<dbReference type="InterPro" id="IPR008792">
    <property type="entry name" value="PQQD"/>
</dbReference>
<gene>
    <name evidence="1" type="ORF">DR950_34560</name>
</gene>
<dbReference type="InterPro" id="IPR041881">
    <property type="entry name" value="PqqD_sf"/>
</dbReference>
<dbReference type="Gene3D" id="1.10.10.1150">
    <property type="entry name" value="Coenzyme PQQ synthesis protein D (PqqD)"/>
    <property type="match status" value="1"/>
</dbReference>
<dbReference type="Pfam" id="PF05402">
    <property type="entry name" value="PqqD"/>
    <property type="match status" value="1"/>
</dbReference>
<name>A0A373A243_9ACTN</name>
<dbReference type="Proteomes" id="UP000263377">
    <property type="component" value="Unassembled WGS sequence"/>
</dbReference>
<organism evidence="1 2">
    <name type="scientific">Kitasatospora xanthocidica</name>
    <dbReference type="NCBI Taxonomy" id="83382"/>
    <lineage>
        <taxon>Bacteria</taxon>
        <taxon>Bacillati</taxon>
        <taxon>Actinomycetota</taxon>
        <taxon>Actinomycetes</taxon>
        <taxon>Kitasatosporales</taxon>
        <taxon>Streptomycetaceae</taxon>
        <taxon>Kitasatospora</taxon>
    </lineage>
</organism>
<keyword evidence="2" id="KW-1185">Reference proteome</keyword>
<reference evidence="1 2" key="1">
    <citation type="submission" date="2018-08" db="EMBL/GenBank/DDBJ databases">
        <title>Diversity &amp; Physiological Properties of Lignin-Decomposing Actinobacteria from Soil.</title>
        <authorList>
            <person name="Roh S.G."/>
            <person name="Kim S.B."/>
        </authorList>
    </citation>
    <scope>NUCLEOTIDE SEQUENCE [LARGE SCALE GENOMIC DNA]</scope>
    <source>
        <strain evidence="1 2">MMS17-GH009</strain>
    </source>
</reference>
<comment type="caution">
    <text evidence="1">The sequence shown here is derived from an EMBL/GenBank/DDBJ whole genome shotgun (WGS) entry which is preliminary data.</text>
</comment>
<evidence type="ECO:0000313" key="2">
    <source>
        <dbReference type="Proteomes" id="UP000263377"/>
    </source>
</evidence>
<protein>
    <submittedName>
        <fullName evidence="1">PqqD family protein</fullName>
    </submittedName>
</protein>
<accession>A0A373A243</accession>
<sequence length="94" mass="10432">MAEQPVLSVDQVPSYRPDVRVRNVRGRFLVAVLAKDPFELSESASFIWKQIDGRNSIADIGRLLAAEYEIDAETATADTKEILEYLATTGSVVF</sequence>
<evidence type="ECO:0000313" key="1">
    <source>
        <dbReference type="EMBL" id="RGD62193.1"/>
    </source>
</evidence>
<dbReference type="AlphaFoldDB" id="A0A373A243"/>
<dbReference type="RefSeq" id="WP_117490494.1">
    <property type="nucleotide sequence ID" value="NZ_QVIG01000001.1"/>
</dbReference>